<feature type="binding site" evidence="6">
    <location>
        <position position="169"/>
    </location>
    <ligand>
        <name>Zn(2+)</name>
        <dbReference type="ChEBI" id="CHEBI:29105"/>
        <note>catalytic</note>
    </ligand>
</feature>
<dbReference type="InterPro" id="IPR006026">
    <property type="entry name" value="Peptidase_Metallo"/>
</dbReference>
<feature type="binding site" evidence="6">
    <location>
        <position position="163"/>
    </location>
    <ligand>
        <name>Zn(2+)</name>
        <dbReference type="ChEBI" id="CHEBI:29105"/>
        <note>catalytic</note>
    </ligand>
</feature>
<keyword evidence="10" id="KW-1185">Reference proteome</keyword>
<comment type="cofactor">
    <cofactor evidence="6">
        <name>Zn(2+)</name>
        <dbReference type="ChEBI" id="CHEBI:29105"/>
    </cofactor>
    <text evidence="6">Binds 1 zinc ion per subunit.</text>
</comment>
<accession>A0A369KV82</accession>
<proteinExistence type="predicted"/>
<feature type="compositionally biased region" description="Basic and acidic residues" evidence="7">
    <location>
        <begin position="316"/>
        <end position="340"/>
    </location>
</feature>
<dbReference type="AlphaFoldDB" id="A0A369KV82"/>
<evidence type="ECO:0000256" key="2">
    <source>
        <dbReference type="ARBA" id="ARBA00022723"/>
    </source>
</evidence>
<comment type="caution">
    <text evidence="6">Lacks conserved residue(s) required for the propagation of feature annotation.</text>
</comment>
<dbReference type="PRINTS" id="PR00480">
    <property type="entry name" value="ASTACIN"/>
</dbReference>
<keyword evidence="1 6" id="KW-0645">Protease</keyword>
<dbReference type="GO" id="GO:0006508">
    <property type="term" value="P:proteolysis"/>
    <property type="evidence" value="ECO:0007669"/>
    <property type="project" value="UniProtKB-KW"/>
</dbReference>
<keyword evidence="3 6" id="KW-0378">Hydrolase</keyword>
<dbReference type="Proteomes" id="UP000253934">
    <property type="component" value="Unassembled WGS sequence"/>
</dbReference>
<evidence type="ECO:0000256" key="3">
    <source>
        <dbReference type="ARBA" id="ARBA00022801"/>
    </source>
</evidence>
<feature type="active site" evidence="6">
    <location>
        <position position="160"/>
    </location>
</feature>
<evidence type="ECO:0000256" key="5">
    <source>
        <dbReference type="ARBA" id="ARBA00023049"/>
    </source>
</evidence>
<dbReference type="PANTHER" id="PTHR10127">
    <property type="entry name" value="DISCOIDIN, CUB, EGF, LAMININ , AND ZINC METALLOPROTEASE DOMAIN CONTAINING"/>
    <property type="match status" value="1"/>
</dbReference>
<dbReference type="PANTHER" id="PTHR10127:SF780">
    <property type="entry name" value="METALLOENDOPEPTIDASE"/>
    <property type="match status" value="1"/>
</dbReference>
<sequence>MKKYIYSTFCLMTTMLCKNSLSYDKFKDGLRYDSAPIPSVVYDSFGNIMARYWPNGIIPYQFALNEYNEIEKNAIKSVMRYLEKNANISFREVSGIQNSYVNITKYEKHKRWQTCGSWIGKISEIQSLFIDDSCLYRYGKYDNFSKTYKKEIFHGYILHEIMHLLGVDHEQTRSDRDDHIIYLNENYYLHPNDKMENQLNYKIRKEEFSSSVTDYDYASRMQYHAYTAQKSGTTLPIMIPKKCLPQYLNNPAAFAYENLDKLEGCDELKLMANPSEELTRLDICTLQVMYGVPQGVSNIVDCRDVFSRLSGNKKVTRSEDANSEDEKSLVKRSPKKENNEKSNTATKLFMPEDRFDIITCKKNKKFSGSWKKINKNNTLNYYRYFSEKNGTCKQEIHSYKYDTINNVWSDKLEKFFVNVD</sequence>
<evidence type="ECO:0000256" key="4">
    <source>
        <dbReference type="ARBA" id="ARBA00022833"/>
    </source>
</evidence>
<dbReference type="Pfam" id="PF01400">
    <property type="entry name" value="Astacin"/>
    <property type="match status" value="2"/>
</dbReference>
<feature type="region of interest" description="Disordered" evidence="7">
    <location>
        <begin position="313"/>
        <end position="345"/>
    </location>
</feature>
<dbReference type="SUPFAM" id="SSF55486">
    <property type="entry name" value="Metalloproteases ('zincins'), catalytic domain"/>
    <property type="match status" value="1"/>
</dbReference>
<evidence type="ECO:0000259" key="8">
    <source>
        <dbReference type="PROSITE" id="PS51864"/>
    </source>
</evidence>
<evidence type="ECO:0000313" key="9">
    <source>
        <dbReference type="EMBL" id="RDB37270.1"/>
    </source>
</evidence>
<dbReference type="InterPro" id="IPR024079">
    <property type="entry name" value="MetalloPept_cat_dom_sf"/>
</dbReference>
<keyword evidence="5 6" id="KW-0482">Metalloprotease</keyword>
<dbReference type="InterPro" id="IPR001506">
    <property type="entry name" value="Peptidase_M12A"/>
</dbReference>
<reference evidence="9" key="1">
    <citation type="submission" date="2018-04" db="EMBL/GenBank/DDBJ databases">
        <title>Draft genome sequence of the Candidatus Spirobacillus cienkowskii, a pathogen of freshwater Daphnia species, reconstructed from hemolymph metagenomic reads.</title>
        <authorList>
            <person name="Bresciani L."/>
            <person name="Lemos L.N."/>
            <person name="Wale N."/>
            <person name="Lin J.Y."/>
            <person name="Fernandes G.R."/>
            <person name="Duffy M.A."/>
            <person name="Rodrigues J.M."/>
        </authorList>
    </citation>
    <scope>NUCLEOTIDE SEQUENCE [LARGE SCALE GENOMIC DNA]</scope>
    <source>
        <strain evidence="9">Binning01</strain>
    </source>
</reference>
<gene>
    <name evidence="9" type="ORF">DCC88_00770</name>
</gene>
<feature type="binding site" evidence="6">
    <location>
        <position position="159"/>
    </location>
    <ligand>
        <name>Zn(2+)</name>
        <dbReference type="ChEBI" id="CHEBI:29105"/>
        <note>catalytic</note>
    </ligand>
</feature>
<evidence type="ECO:0000256" key="7">
    <source>
        <dbReference type="SAM" id="MobiDB-lite"/>
    </source>
</evidence>
<evidence type="ECO:0000256" key="6">
    <source>
        <dbReference type="PROSITE-ProRule" id="PRU01211"/>
    </source>
</evidence>
<protein>
    <recommendedName>
        <fullName evidence="8">Peptidase M12A domain-containing protein</fullName>
    </recommendedName>
</protein>
<dbReference type="PROSITE" id="PS51864">
    <property type="entry name" value="ASTACIN"/>
    <property type="match status" value="1"/>
</dbReference>
<evidence type="ECO:0000313" key="10">
    <source>
        <dbReference type="Proteomes" id="UP000253934"/>
    </source>
</evidence>
<evidence type="ECO:0000256" key="1">
    <source>
        <dbReference type="ARBA" id="ARBA00022670"/>
    </source>
</evidence>
<keyword evidence="4 6" id="KW-0862">Zinc</keyword>
<dbReference type="EMBL" id="QOVW01000003">
    <property type="protein sequence ID" value="RDB37270.1"/>
    <property type="molecule type" value="Genomic_DNA"/>
</dbReference>
<feature type="domain" description="Peptidase M12A" evidence="8">
    <location>
        <begin position="47"/>
        <end position="293"/>
    </location>
</feature>
<organism evidence="9 10">
    <name type="scientific">Spirobacillus cienkowskii</name>
    <dbReference type="NCBI Taxonomy" id="495820"/>
    <lineage>
        <taxon>Bacteria</taxon>
        <taxon>Pseudomonadati</taxon>
        <taxon>Bdellovibrionota</taxon>
        <taxon>Oligoflexia</taxon>
        <taxon>Silvanigrellales</taxon>
        <taxon>Spirobacillus</taxon>
    </lineage>
</organism>
<dbReference type="SMART" id="SM00235">
    <property type="entry name" value="ZnMc"/>
    <property type="match status" value="1"/>
</dbReference>
<dbReference type="GO" id="GO:0004222">
    <property type="term" value="F:metalloendopeptidase activity"/>
    <property type="evidence" value="ECO:0007669"/>
    <property type="project" value="UniProtKB-UniRule"/>
</dbReference>
<dbReference type="GO" id="GO:0008270">
    <property type="term" value="F:zinc ion binding"/>
    <property type="evidence" value="ECO:0007669"/>
    <property type="project" value="UniProtKB-UniRule"/>
</dbReference>
<keyword evidence="2 6" id="KW-0479">Metal-binding</keyword>
<dbReference type="Gene3D" id="3.40.390.10">
    <property type="entry name" value="Collagenase (Catalytic Domain)"/>
    <property type="match status" value="1"/>
</dbReference>
<comment type="caution">
    <text evidence="9">The sequence shown here is derived from an EMBL/GenBank/DDBJ whole genome shotgun (WGS) entry which is preliminary data.</text>
</comment>
<name>A0A369KV82_9BACT</name>